<sequence length="336" mass="37789">MEHVPSSVLQRRRDQKRRAYLAAIGRPALCADFQDVQAYIRKLYFEGGMSAEQMHKQSGVSLNIVLSVIRGHRGIGENGRPTPIVAMRRTTIDRLTAMQYEPPMISKHGAGARVNPQTTLRRIQTLIAQGYNLKWLSRQHDSVSDQHLSTLLTQTKGRRYIMATTAHAIAELYDKYHNVDPAHVGISQAHIVRAQHTAQRRGYTPPSCWDADTIDDPDAVPEWTGACGTEEGYLIHKRERLPVCPACAVYRKNYTYSRKYAAAMSFSARKLDQILNEPGRAPLRIARSLGHPNGDTLEMWRKGTRRPQHRNVAKLAALLAVRPEDLCDILTPTAQG</sequence>
<proteinExistence type="predicted"/>
<gene>
    <name evidence="1" type="ORF">OG477_41900</name>
</gene>
<name>A0AAU1I8X2_9ACTN</name>
<dbReference type="AlphaFoldDB" id="A0AAU1I8X2"/>
<evidence type="ECO:0000313" key="1">
    <source>
        <dbReference type="EMBL" id="WTP91442.1"/>
    </source>
</evidence>
<accession>A0AAU1I8X2</accession>
<organism evidence="1">
    <name type="scientific">Streptomyces sp. NBC_00180</name>
    <dbReference type="NCBI Taxonomy" id="2903632"/>
    <lineage>
        <taxon>Bacteria</taxon>
        <taxon>Bacillati</taxon>
        <taxon>Actinomycetota</taxon>
        <taxon>Actinomycetes</taxon>
        <taxon>Kitasatosporales</taxon>
        <taxon>Streptomycetaceae</taxon>
        <taxon>Streptomyces</taxon>
    </lineage>
</organism>
<protein>
    <submittedName>
        <fullName evidence="1">Uncharacterized protein</fullName>
    </submittedName>
</protein>
<reference evidence="1" key="1">
    <citation type="submission" date="2022-10" db="EMBL/GenBank/DDBJ databases">
        <title>The complete genomes of actinobacterial strains from the NBC collection.</title>
        <authorList>
            <person name="Joergensen T.S."/>
            <person name="Alvarez Arevalo M."/>
            <person name="Sterndorff E.B."/>
            <person name="Faurdal D."/>
            <person name="Vuksanovic O."/>
            <person name="Mourched A.-S."/>
            <person name="Charusanti P."/>
            <person name="Shaw S."/>
            <person name="Blin K."/>
            <person name="Weber T."/>
        </authorList>
    </citation>
    <scope>NUCLEOTIDE SEQUENCE</scope>
    <source>
        <strain evidence="1">NBC 00180</strain>
    </source>
</reference>
<dbReference type="EMBL" id="CP108140">
    <property type="protein sequence ID" value="WTP91442.1"/>
    <property type="molecule type" value="Genomic_DNA"/>
</dbReference>